<accession>A0A8B7N559</accession>
<dbReference type="PANTHER" id="PTHR24379">
    <property type="entry name" value="KRAB AND ZINC FINGER DOMAIN-CONTAINING"/>
    <property type="match status" value="1"/>
</dbReference>
<evidence type="ECO:0000313" key="9">
    <source>
        <dbReference type="RefSeq" id="XP_018008404.1"/>
    </source>
</evidence>
<feature type="compositionally biased region" description="Polar residues" evidence="6">
    <location>
        <begin position="193"/>
        <end position="203"/>
    </location>
</feature>
<evidence type="ECO:0000256" key="4">
    <source>
        <dbReference type="ARBA" id="ARBA00022833"/>
    </source>
</evidence>
<feature type="domain" description="C2H2-type" evidence="7">
    <location>
        <begin position="729"/>
        <end position="757"/>
    </location>
</feature>
<keyword evidence="3 5" id="KW-0863">Zinc-finger</keyword>
<dbReference type="PROSITE" id="PS50157">
    <property type="entry name" value="ZINC_FINGER_C2H2_2"/>
    <property type="match status" value="4"/>
</dbReference>
<organism evidence="8 9">
    <name type="scientific">Hyalella azteca</name>
    <name type="common">Amphipod</name>
    <dbReference type="NCBI Taxonomy" id="294128"/>
    <lineage>
        <taxon>Eukaryota</taxon>
        <taxon>Metazoa</taxon>
        <taxon>Ecdysozoa</taxon>
        <taxon>Arthropoda</taxon>
        <taxon>Crustacea</taxon>
        <taxon>Multicrustacea</taxon>
        <taxon>Malacostraca</taxon>
        <taxon>Eumalacostraca</taxon>
        <taxon>Peracarida</taxon>
        <taxon>Amphipoda</taxon>
        <taxon>Senticaudata</taxon>
        <taxon>Talitrida</taxon>
        <taxon>Talitroidea</taxon>
        <taxon>Hyalellidae</taxon>
        <taxon>Hyalella</taxon>
    </lineage>
</organism>
<dbReference type="GO" id="GO:0008270">
    <property type="term" value="F:zinc ion binding"/>
    <property type="evidence" value="ECO:0007669"/>
    <property type="project" value="UniProtKB-KW"/>
</dbReference>
<evidence type="ECO:0000259" key="7">
    <source>
        <dbReference type="PROSITE" id="PS50157"/>
    </source>
</evidence>
<dbReference type="PROSITE" id="PS00028">
    <property type="entry name" value="ZINC_FINGER_C2H2_1"/>
    <property type="match status" value="1"/>
</dbReference>
<dbReference type="SMART" id="SM00355">
    <property type="entry name" value="ZnF_C2H2"/>
    <property type="match status" value="10"/>
</dbReference>
<feature type="domain" description="C2H2-type" evidence="7">
    <location>
        <begin position="608"/>
        <end position="636"/>
    </location>
</feature>
<evidence type="ECO:0000256" key="2">
    <source>
        <dbReference type="ARBA" id="ARBA00022737"/>
    </source>
</evidence>
<dbReference type="InterPro" id="IPR013087">
    <property type="entry name" value="Znf_C2H2_type"/>
</dbReference>
<evidence type="ECO:0000256" key="5">
    <source>
        <dbReference type="PROSITE-ProRule" id="PRU00042"/>
    </source>
</evidence>
<feature type="domain" description="C2H2-type" evidence="7">
    <location>
        <begin position="637"/>
        <end position="665"/>
    </location>
</feature>
<feature type="compositionally biased region" description="Polar residues" evidence="6">
    <location>
        <begin position="247"/>
        <end position="256"/>
    </location>
</feature>
<dbReference type="PANTHER" id="PTHR24379:SF121">
    <property type="entry name" value="C2H2-TYPE DOMAIN-CONTAINING PROTEIN"/>
    <property type="match status" value="1"/>
</dbReference>
<feature type="compositionally biased region" description="Basic and acidic residues" evidence="6">
    <location>
        <begin position="176"/>
        <end position="186"/>
    </location>
</feature>
<dbReference type="InterPro" id="IPR036236">
    <property type="entry name" value="Znf_C2H2_sf"/>
</dbReference>
<evidence type="ECO:0000256" key="3">
    <source>
        <dbReference type="ARBA" id="ARBA00022771"/>
    </source>
</evidence>
<keyword evidence="4" id="KW-0862">Zinc</keyword>
<proteinExistence type="predicted"/>
<dbReference type="Gene3D" id="3.30.160.60">
    <property type="entry name" value="Classic Zinc Finger"/>
    <property type="match status" value="4"/>
</dbReference>
<dbReference type="AlphaFoldDB" id="A0A8B7N559"/>
<reference evidence="9" key="1">
    <citation type="submission" date="2025-08" db="UniProtKB">
        <authorList>
            <consortium name="RefSeq"/>
        </authorList>
    </citation>
    <scope>IDENTIFICATION</scope>
    <source>
        <tissue evidence="9">Whole organism</tissue>
    </source>
</reference>
<keyword evidence="1" id="KW-0479">Metal-binding</keyword>
<dbReference type="OMA" id="YLFTHIR"/>
<sequence>MSIKGQVLIKAMQEHPMLHVSLLVSQLTAKDINRRFCSENGLNPRAVYQYQAMLRQLEPQQPLLHNTRGIKSRRKSFVCTKAQGPKRLINPLAKPCPLRKKMTVGKPEEPKSCRKSFKATGKPGPKISKVFSRPCPLSKKVAVVRPASPPPEVKVEPEELSGSQDDEGGLPCGEDDPQHLVECKSEAEDDAIQQPTGQSSQGLPQEGPDHLDHYTQKVKWMLLRPLQADSCPSSSAEPSAPAGANGSLATSNTPVTSARKIKGKTARNTKIRKKTSKASAASDISDVTGTYPTVADNIMDVDKSPEDFCEVKMEVQEELSCSECSFKCYHHEILTKHVNDTHRCNYKGVIKCGLSLKKLGLIKLTTFTKKISRAPDDVPGDQDLPQSPPDSEGGEEEKDHEGYEEENEGYKEENTEGDDDEMNGVDDEEQDCIKDELDKLQGEEVQSDRKEHIHVKRRLKEQEKIVAKYKRKEILDDGMFDPNTVLPDSSPEVKSSVTASERPLESSKPTDNEELKADQNASVSAMLSRQSLPWPDEVAVDRLVWKAGQRQCVYCTHVARSGAMLLAHYTQVHECSKLYQCSRCSFATNYKNCLKNHIAWRHSNCKPHACSLCNYRTAVKHQLRQHIRVTHATDKKHECPHCEFVTQYKGALNDHITGQHTKERKYKCSLCPYASIRGDQVRKHFATRHGIPRPKKEGPLRKCPLCPYTAYTQGSIYQHNLRYHEVVMHKCPMCPYESCEKARLKRHIACRHCDERPFKCTQCPYAAKLKDRLVVHVQNQHLERPLHTCPLCDYGARARFKCRVHFIAKHPDHNVEEYFPSKEHWQQNADQPHEPSDE</sequence>
<keyword evidence="2" id="KW-0677">Repeat</keyword>
<feature type="region of interest" description="Disordered" evidence="6">
    <location>
        <begin position="478"/>
        <end position="517"/>
    </location>
</feature>
<dbReference type="Proteomes" id="UP000694843">
    <property type="component" value="Unplaced"/>
</dbReference>
<feature type="compositionally biased region" description="Acidic residues" evidence="6">
    <location>
        <begin position="415"/>
        <end position="427"/>
    </location>
</feature>
<feature type="region of interest" description="Disordered" evidence="6">
    <location>
        <begin position="102"/>
        <end position="211"/>
    </location>
</feature>
<gene>
    <name evidence="9" type="primary">LOC108666104</name>
</gene>
<keyword evidence="8" id="KW-1185">Reference proteome</keyword>
<feature type="domain" description="C2H2-type" evidence="7">
    <location>
        <begin position="579"/>
        <end position="607"/>
    </location>
</feature>
<dbReference type="RefSeq" id="XP_018008404.1">
    <property type="nucleotide sequence ID" value="XM_018152915.2"/>
</dbReference>
<evidence type="ECO:0000313" key="8">
    <source>
        <dbReference type="Proteomes" id="UP000694843"/>
    </source>
</evidence>
<dbReference type="GeneID" id="108666104"/>
<feature type="compositionally biased region" description="Acidic residues" evidence="6">
    <location>
        <begin position="392"/>
        <end position="407"/>
    </location>
</feature>
<name>A0A8B7N559_HYAAZ</name>
<dbReference type="KEGG" id="hazt:108666104"/>
<evidence type="ECO:0000256" key="6">
    <source>
        <dbReference type="SAM" id="MobiDB-lite"/>
    </source>
</evidence>
<feature type="compositionally biased region" description="Basic and acidic residues" evidence="6">
    <location>
        <begin position="502"/>
        <end position="517"/>
    </location>
</feature>
<dbReference type="OrthoDB" id="6369148at2759"/>
<dbReference type="SUPFAM" id="SSF57667">
    <property type="entry name" value="beta-beta-alpha zinc fingers"/>
    <property type="match status" value="3"/>
</dbReference>
<feature type="region of interest" description="Disordered" evidence="6">
    <location>
        <begin position="372"/>
        <end position="427"/>
    </location>
</feature>
<feature type="compositionally biased region" description="Low complexity" evidence="6">
    <location>
        <begin position="229"/>
        <end position="244"/>
    </location>
</feature>
<feature type="compositionally biased region" description="Basic residues" evidence="6">
    <location>
        <begin position="259"/>
        <end position="276"/>
    </location>
</feature>
<evidence type="ECO:0000256" key="1">
    <source>
        <dbReference type="ARBA" id="ARBA00022723"/>
    </source>
</evidence>
<feature type="region of interest" description="Disordered" evidence="6">
    <location>
        <begin position="229"/>
        <end position="282"/>
    </location>
</feature>
<protein>
    <submittedName>
        <fullName evidence="9">Zinc finger Y-chromosomal protein 2</fullName>
    </submittedName>
</protein>